<evidence type="ECO:0000313" key="6">
    <source>
        <dbReference type="EMBL" id="KAF0983048.1"/>
    </source>
</evidence>
<dbReference type="GO" id="GO:0003723">
    <property type="term" value="F:RNA binding"/>
    <property type="evidence" value="ECO:0007669"/>
    <property type="project" value="TreeGrafter"/>
</dbReference>
<evidence type="ECO:0000256" key="4">
    <source>
        <dbReference type="RuleBase" id="RU000662"/>
    </source>
</evidence>
<feature type="compositionally biased region" description="Polar residues" evidence="5">
    <location>
        <begin position="1"/>
        <end position="13"/>
    </location>
</feature>
<dbReference type="GO" id="GO:0002181">
    <property type="term" value="P:cytoplasmic translation"/>
    <property type="evidence" value="ECO:0007669"/>
    <property type="project" value="TreeGrafter"/>
</dbReference>
<evidence type="ECO:0000256" key="5">
    <source>
        <dbReference type="SAM" id="MobiDB-lite"/>
    </source>
</evidence>
<comment type="caution">
    <text evidence="6">The sequence shown here is derived from an EMBL/GenBank/DDBJ whole genome shotgun (WGS) entry which is preliminary data.</text>
</comment>
<evidence type="ECO:0000313" key="7">
    <source>
        <dbReference type="Proteomes" id="UP000444721"/>
    </source>
</evidence>
<feature type="region of interest" description="Disordered" evidence="5">
    <location>
        <begin position="112"/>
        <end position="177"/>
    </location>
</feature>
<dbReference type="VEuPathDB" id="AmoebaDB:NfTy_016500"/>
<gene>
    <name evidence="6" type="ORF">FDP41_011026</name>
</gene>
<dbReference type="PANTHER" id="PTHR10715:SF0">
    <property type="entry name" value="LARGE RIBOSOMAL SUBUNIT PROTEIN EL6"/>
    <property type="match status" value="1"/>
</dbReference>
<reference evidence="6 7" key="1">
    <citation type="journal article" date="2019" name="Sci. Rep.">
        <title>Nanopore sequencing improves the draft genome of the human pathogenic amoeba Naegleria fowleri.</title>
        <authorList>
            <person name="Liechti N."/>
            <person name="Schurch N."/>
            <person name="Bruggmann R."/>
            <person name="Wittwer M."/>
        </authorList>
    </citation>
    <scope>NUCLEOTIDE SEQUENCE [LARGE SCALE GENOMIC DNA]</scope>
    <source>
        <strain evidence="6 7">ATCC 30894</strain>
    </source>
</reference>
<dbReference type="VEuPathDB" id="AmoebaDB:FDP41_011026"/>
<feature type="compositionally biased region" description="Low complexity" evidence="5">
    <location>
        <begin position="138"/>
        <end position="147"/>
    </location>
</feature>
<comment type="similarity">
    <text evidence="1 4">Belongs to the eukaryotic ribosomal protein eL6 family.</text>
</comment>
<dbReference type="EMBL" id="VFQX01000007">
    <property type="protein sequence ID" value="KAF0983048.1"/>
    <property type="molecule type" value="Genomic_DNA"/>
</dbReference>
<dbReference type="AlphaFoldDB" id="A0A6A5CBU0"/>
<evidence type="ECO:0000256" key="1">
    <source>
        <dbReference type="ARBA" id="ARBA00010592"/>
    </source>
</evidence>
<feature type="compositionally biased region" description="Acidic residues" evidence="5">
    <location>
        <begin position="20"/>
        <end position="31"/>
    </location>
</feature>
<dbReference type="PANTHER" id="PTHR10715">
    <property type="entry name" value="60S RIBOSOMAL PROTEIN L6"/>
    <property type="match status" value="1"/>
</dbReference>
<accession>A0A6A5CBU0</accession>
<sequence length="439" mass="49751">MSRVTRSTSQKEIIQNEASNDSDESMEDEESTHESVQVTTSRSRGKSGWIEEQNQIKVKPWKRSMVKVGESISRIGYVQLTSEELKQWQEEKEKKAKEHVVIPHFQQLAMERERQQQQLLQSKSTTPQQATTTEGIPSSELDASSSSANKDITINPSSNEQTNHQQQEQQHKEEHSDTIKFLKKFVEKKYATKTIMPGKRVRKENPNKEKSLASLAQSVPRLSPNALFWKKGTFAYVKSADKRTKKVVKQQKIKVVKNKQKVEVADDRIANNFSLSTVRTKSTKVQKPTKLRASITPGTVLILLAGKYSGKRVVFLKQLPSGLLLVTGPYQFNGVPLRRVNQRYVIATSTKVDVSGVNVPESVTDATFAKEHKTRMDETGKKSWFRAGKNGAISEENKKVFDAVDQQVVAAVSKVELLKEYLQTPFRLHNGDKPHEMKF</sequence>
<dbReference type="Pfam" id="PF01159">
    <property type="entry name" value="Ribosomal_L6e"/>
    <property type="match status" value="1"/>
</dbReference>
<dbReference type="Proteomes" id="UP000444721">
    <property type="component" value="Unassembled WGS sequence"/>
</dbReference>
<feature type="compositionally biased region" description="Polar residues" evidence="5">
    <location>
        <begin position="148"/>
        <end position="159"/>
    </location>
</feature>
<dbReference type="VEuPathDB" id="AmoebaDB:NF0086910"/>
<keyword evidence="7" id="KW-1185">Reference proteome</keyword>
<dbReference type="VEuPathDB" id="AmoebaDB:NF0086900"/>
<dbReference type="InterPro" id="IPR041997">
    <property type="entry name" value="Ribosomal_eL6_KOW"/>
</dbReference>
<feature type="compositionally biased region" description="Low complexity" evidence="5">
    <location>
        <begin position="116"/>
        <end position="129"/>
    </location>
</feature>
<dbReference type="InterPro" id="IPR014722">
    <property type="entry name" value="Rib_uL2_dom2"/>
</dbReference>
<evidence type="ECO:0000256" key="2">
    <source>
        <dbReference type="ARBA" id="ARBA00022980"/>
    </source>
</evidence>
<dbReference type="SUPFAM" id="SSF50104">
    <property type="entry name" value="Translation proteins SH3-like domain"/>
    <property type="match status" value="1"/>
</dbReference>
<dbReference type="GeneID" id="68118241"/>
<organism evidence="6 7">
    <name type="scientific">Naegleria fowleri</name>
    <name type="common">Brain eating amoeba</name>
    <dbReference type="NCBI Taxonomy" id="5763"/>
    <lineage>
        <taxon>Eukaryota</taxon>
        <taxon>Discoba</taxon>
        <taxon>Heterolobosea</taxon>
        <taxon>Tetramitia</taxon>
        <taxon>Eutetramitia</taxon>
        <taxon>Vahlkampfiidae</taxon>
        <taxon>Naegleria</taxon>
    </lineage>
</organism>
<evidence type="ECO:0000256" key="3">
    <source>
        <dbReference type="ARBA" id="ARBA00023274"/>
    </source>
</evidence>
<name>A0A6A5CBU0_NAEFO</name>
<keyword evidence="3 4" id="KW-0687">Ribonucleoprotein</keyword>
<dbReference type="FunFam" id="2.30.30.30:FF:000014">
    <property type="entry name" value="60S ribosomal protein L6"/>
    <property type="match status" value="1"/>
</dbReference>
<keyword evidence="2 4" id="KW-0689">Ribosomal protein</keyword>
<dbReference type="InterPro" id="IPR008991">
    <property type="entry name" value="Translation_prot_SH3-like_sf"/>
</dbReference>
<protein>
    <recommendedName>
        <fullName evidence="4">60S ribosomal protein L6</fullName>
    </recommendedName>
</protein>
<dbReference type="Gene3D" id="2.30.30.30">
    <property type="match status" value="1"/>
</dbReference>
<dbReference type="OrthoDB" id="2436667at2759"/>
<dbReference type="PROSITE" id="PS01170">
    <property type="entry name" value="RIBOSOMAL_L6E"/>
    <property type="match status" value="1"/>
</dbReference>
<dbReference type="InterPro" id="IPR000915">
    <property type="entry name" value="60S_ribosomal_eL6"/>
</dbReference>
<dbReference type="GO" id="GO:0003735">
    <property type="term" value="F:structural constituent of ribosome"/>
    <property type="evidence" value="ECO:0007669"/>
    <property type="project" value="InterPro"/>
</dbReference>
<dbReference type="CDD" id="cd13156">
    <property type="entry name" value="KOW_RPL6"/>
    <property type="match status" value="1"/>
</dbReference>
<dbReference type="GO" id="GO:0022625">
    <property type="term" value="C:cytosolic large ribosomal subunit"/>
    <property type="evidence" value="ECO:0007669"/>
    <property type="project" value="TreeGrafter"/>
</dbReference>
<dbReference type="InterPro" id="IPR049633">
    <property type="entry name" value="Ribosomal_eL6_CS"/>
</dbReference>
<dbReference type="GO" id="GO:0000027">
    <property type="term" value="P:ribosomal large subunit assembly"/>
    <property type="evidence" value="ECO:0007669"/>
    <property type="project" value="TreeGrafter"/>
</dbReference>
<dbReference type="RefSeq" id="XP_044567761.1">
    <property type="nucleotide sequence ID" value="XM_044701390.1"/>
</dbReference>
<proteinExistence type="inferred from homology"/>
<feature type="region of interest" description="Disordered" evidence="5">
    <location>
        <begin position="1"/>
        <end position="54"/>
    </location>
</feature>